<evidence type="ECO:0000313" key="9">
    <source>
        <dbReference type="Proteomes" id="UP000320674"/>
    </source>
</evidence>
<evidence type="ECO:0000256" key="6">
    <source>
        <dbReference type="ARBA" id="ARBA00023136"/>
    </source>
</evidence>
<dbReference type="Pfam" id="PF13440">
    <property type="entry name" value="Polysacc_synt_3"/>
    <property type="match status" value="1"/>
</dbReference>
<dbReference type="AlphaFoldDB" id="A0A552HHY0"/>
<feature type="transmembrane region" description="Helical" evidence="7">
    <location>
        <begin position="229"/>
        <end position="246"/>
    </location>
</feature>
<feature type="transmembrane region" description="Helical" evidence="7">
    <location>
        <begin position="79"/>
        <end position="102"/>
    </location>
</feature>
<dbReference type="InterPro" id="IPR050833">
    <property type="entry name" value="Poly_Biosynth_Transport"/>
</dbReference>
<evidence type="ECO:0000256" key="1">
    <source>
        <dbReference type="ARBA" id="ARBA00004651"/>
    </source>
</evidence>
<evidence type="ECO:0000256" key="7">
    <source>
        <dbReference type="SAM" id="Phobius"/>
    </source>
</evidence>
<keyword evidence="4 7" id="KW-0812">Transmembrane</keyword>
<dbReference type="CDD" id="cd13127">
    <property type="entry name" value="MATE_tuaB_like"/>
    <property type="match status" value="1"/>
</dbReference>
<dbReference type="EMBL" id="SFAZ01000233">
    <property type="protein sequence ID" value="TRU70774.1"/>
    <property type="molecule type" value="Genomic_DNA"/>
</dbReference>
<keyword evidence="5 7" id="KW-1133">Transmembrane helix</keyword>
<organism evidence="8 9">
    <name type="scientific">Microcystis viridis Mv_BB_P_19951000_S68D</name>
    <dbReference type="NCBI Taxonomy" id="2486270"/>
    <lineage>
        <taxon>Bacteria</taxon>
        <taxon>Bacillati</taxon>
        <taxon>Cyanobacteriota</taxon>
        <taxon>Cyanophyceae</taxon>
        <taxon>Oscillatoriophycideae</taxon>
        <taxon>Chroococcales</taxon>
        <taxon>Microcystaceae</taxon>
        <taxon>Microcystis</taxon>
    </lineage>
</organism>
<dbReference type="PANTHER" id="PTHR30250:SF10">
    <property type="entry name" value="LIPOPOLYSACCHARIDE BIOSYNTHESIS PROTEIN WZXC"/>
    <property type="match status" value="1"/>
</dbReference>
<evidence type="ECO:0000256" key="5">
    <source>
        <dbReference type="ARBA" id="ARBA00022989"/>
    </source>
</evidence>
<comment type="similarity">
    <text evidence="2">Belongs to the polysaccharide synthase family.</text>
</comment>
<feature type="transmembrane region" description="Helical" evidence="7">
    <location>
        <begin position="108"/>
        <end position="128"/>
    </location>
</feature>
<keyword evidence="3" id="KW-1003">Cell membrane</keyword>
<dbReference type="GO" id="GO:0005886">
    <property type="term" value="C:plasma membrane"/>
    <property type="evidence" value="ECO:0007669"/>
    <property type="project" value="UniProtKB-SubCell"/>
</dbReference>
<evidence type="ECO:0000256" key="2">
    <source>
        <dbReference type="ARBA" id="ARBA00007430"/>
    </source>
</evidence>
<accession>A0A552HHY0</accession>
<keyword evidence="6 7" id="KW-0472">Membrane</keyword>
<feature type="transmembrane region" description="Helical" evidence="7">
    <location>
        <begin position="197"/>
        <end position="217"/>
    </location>
</feature>
<comment type="subcellular location">
    <subcellularLocation>
        <location evidence="1">Cell membrane</location>
        <topology evidence="1">Multi-pass membrane protein</topology>
    </subcellularLocation>
</comment>
<comment type="caution">
    <text evidence="8">The sequence shown here is derived from an EMBL/GenBank/DDBJ whole genome shotgun (WGS) entry which is preliminary data.</text>
</comment>
<evidence type="ECO:0000256" key="3">
    <source>
        <dbReference type="ARBA" id="ARBA00022475"/>
    </source>
</evidence>
<gene>
    <name evidence="8" type="ORF">EWV77_16155</name>
</gene>
<proteinExistence type="inferred from homology"/>
<evidence type="ECO:0000256" key="4">
    <source>
        <dbReference type="ARBA" id="ARBA00022692"/>
    </source>
</evidence>
<dbReference type="Proteomes" id="UP000320674">
    <property type="component" value="Unassembled WGS sequence"/>
</dbReference>
<protein>
    <submittedName>
        <fullName evidence="8">Lipopolysaccharide biosynthesis protein</fullName>
    </submittedName>
</protein>
<dbReference type="PANTHER" id="PTHR30250">
    <property type="entry name" value="PST FAMILY PREDICTED COLANIC ACID TRANSPORTER"/>
    <property type="match status" value="1"/>
</dbReference>
<reference evidence="8 9" key="1">
    <citation type="submission" date="2019-01" db="EMBL/GenBank/DDBJ databases">
        <title>Coherence of Microcystis species and biogeography revealed through population genomics.</title>
        <authorList>
            <person name="Perez-Carrascal O.M."/>
            <person name="Terrat Y."/>
            <person name="Giani A."/>
            <person name="Fortin N."/>
            <person name="Tromas N."/>
            <person name="Shapiro B.J."/>
        </authorList>
    </citation>
    <scope>NUCLEOTIDE SEQUENCE [LARGE SCALE GENOMIC DNA]</scope>
    <source>
        <strain evidence="8">Mv_BB_P_19951000_S68D</strain>
    </source>
</reference>
<evidence type="ECO:0000313" key="8">
    <source>
        <dbReference type="EMBL" id="TRU70774.1"/>
    </source>
</evidence>
<name>A0A552HHY0_MICVR</name>
<feature type="transmembrane region" description="Helical" evidence="7">
    <location>
        <begin position="40"/>
        <end position="58"/>
    </location>
</feature>
<sequence>MNIKKKTIQGIFWSGLQNWGSQAGSFIIFLILARLLTPEAFGLVALANVLINFMQIFLNQGFAQVLIQKQDLESQDINTVFWTQVFTGCLLTTITFFSAILISKVFHQPSLIPILQILSLVFIVNAFSQTQASLLRRDFKFKVLATRSLLGIIIAGIVGVVMALLGYGVWSLVSQQLTYELMGVIVLWTASNWRPKWQFSWITLTEIFSFSINVLGYKMVEFFNQKTDNLLVGYFLGEVALGYYAISHRILEVMTQLLIGTLNQVALPTFSRLQKDSQGFIAAYYRITQFTSLIAFPTEKIVKKYPYKG</sequence>
<feature type="transmembrane region" description="Helical" evidence="7">
    <location>
        <begin position="149"/>
        <end position="170"/>
    </location>
</feature>
<feature type="transmembrane region" description="Helical" evidence="7">
    <location>
        <begin position="12"/>
        <end position="34"/>
    </location>
</feature>